<gene>
    <name evidence="2" type="ORF">KOI35_44155</name>
</gene>
<accession>A0ABS5Z4F7</accession>
<feature type="transmembrane region" description="Helical" evidence="1">
    <location>
        <begin position="164"/>
        <end position="180"/>
    </location>
</feature>
<reference evidence="2 3" key="1">
    <citation type="submission" date="2021-06" db="EMBL/GenBank/DDBJ databases">
        <title>Actinoplanes lichenicola sp. nov., and Actinoplanes ovalisporus sp. nov., isolated from lichen in Thailand.</title>
        <authorList>
            <person name="Saeng-In P."/>
            <person name="Kanchanasin P."/>
            <person name="Yuki M."/>
            <person name="Kudo T."/>
            <person name="Ohkuma M."/>
            <person name="Phongsopitanun W."/>
            <person name="Tanasupawat S."/>
        </authorList>
    </citation>
    <scope>NUCLEOTIDE SEQUENCE [LARGE SCALE GENOMIC DNA]</scope>
    <source>
        <strain evidence="2 3">NBRC 110975</strain>
    </source>
</reference>
<dbReference type="EMBL" id="JAHKKG010000020">
    <property type="protein sequence ID" value="MBU2670517.1"/>
    <property type="molecule type" value="Genomic_DNA"/>
</dbReference>
<proteinExistence type="predicted"/>
<keyword evidence="1" id="KW-0472">Membrane</keyword>
<name>A0ABS5Z4F7_9ACTN</name>
<feature type="transmembrane region" description="Helical" evidence="1">
    <location>
        <begin position="53"/>
        <end position="70"/>
    </location>
</feature>
<protein>
    <recommendedName>
        <fullName evidence="4">Glycerophosphoryl diester phosphodiesterase membrane domain-containing protein</fullName>
    </recommendedName>
</protein>
<evidence type="ECO:0000313" key="3">
    <source>
        <dbReference type="Proteomes" id="UP001519654"/>
    </source>
</evidence>
<sequence length="284" mass="30305">MPPGYGTPPGYSLPSGYYAGPDDPLVSADFAGWWRRGFTLLGAVWQPMTMVQLVWAIPLLAVTIGSLFVAPDYEALNSNANTITFNDIFAPFLLILPFSLVAVVLGMVAQLATLDVLVQRATGQPVSVGLALRNGLRRFFPLLGWQILAGLVAVVGFLFCILPGIYVALVIMILPPIILLERGEGISRAFRLFHANFGAALGRAATIIGLYIAIALVESFFSSAVNPTGSSGVAVNVFLGLVSTAFTIATSIVISPLILTAYADMRARHEPFSTAYLVPQPYGK</sequence>
<feature type="transmembrane region" description="Helical" evidence="1">
    <location>
        <begin position="192"/>
        <end position="217"/>
    </location>
</feature>
<feature type="transmembrane region" description="Helical" evidence="1">
    <location>
        <begin position="90"/>
        <end position="118"/>
    </location>
</feature>
<evidence type="ECO:0000313" key="2">
    <source>
        <dbReference type="EMBL" id="MBU2670517.1"/>
    </source>
</evidence>
<organism evidence="2 3">
    <name type="scientific">Paractinoplanes bogorensis</name>
    <dbReference type="NCBI Taxonomy" id="1610840"/>
    <lineage>
        <taxon>Bacteria</taxon>
        <taxon>Bacillati</taxon>
        <taxon>Actinomycetota</taxon>
        <taxon>Actinomycetes</taxon>
        <taxon>Micromonosporales</taxon>
        <taxon>Micromonosporaceae</taxon>
        <taxon>Paractinoplanes</taxon>
    </lineage>
</organism>
<evidence type="ECO:0000256" key="1">
    <source>
        <dbReference type="SAM" id="Phobius"/>
    </source>
</evidence>
<dbReference type="RefSeq" id="WP_215795744.1">
    <property type="nucleotide sequence ID" value="NZ_JAHKKG010000020.1"/>
</dbReference>
<keyword evidence="3" id="KW-1185">Reference proteome</keyword>
<keyword evidence="1" id="KW-1133">Transmembrane helix</keyword>
<feature type="transmembrane region" description="Helical" evidence="1">
    <location>
        <begin position="237"/>
        <end position="259"/>
    </location>
</feature>
<evidence type="ECO:0008006" key="4">
    <source>
        <dbReference type="Google" id="ProtNLM"/>
    </source>
</evidence>
<comment type="caution">
    <text evidence="2">The sequence shown here is derived from an EMBL/GenBank/DDBJ whole genome shotgun (WGS) entry which is preliminary data.</text>
</comment>
<dbReference type="Proteomes" id="UP001519654">
    <property type="component" value="Unassembled WGS sequence"/>
</dbReference>
<keyword evidence="1" id="KW-0812">Transmembrane</keyword>